<name>A0A449AI28_9BACT</name>
<evidence type="ECO:0000313" key="1">
    <source>
        <dbReference type="EMBL" id="VEU64606.1"/>
    </source>
</evidence>
<evidence type="ECO:0000313" key="2">
    <source>
        <dbReference type="Proteomes" id="UP000289506"/>
    </source>
</evidence>
<organism evidence="1 2">
    <name type="scientific">Mycoplasmopsis cynos</name>
    <dbReference type="NCBI Taxonomy" id="171284"/>
    <lineage>
        <taxon>Bacteria</taxon>
        <taxon>Bacillati</taxon>
        <taxon>Mycoplasmatota</taxon>
        <taxon>Mycoplasmoidales</taxon>
        <taxon>Metamycoplasmataceae</taxon>
        <taxon>Mycoplasmopsis</taxon>
    </lineage>
</organism>
<protein>
    <submittedName>
        <fullName evidence="1">Uncharacterized protein</fullName>
    </submittedName>
</protein>
<gene>
    <name evidence="1" type="ORF">NCTC10142_00360</name>
</gene>
<accession>A0A449AI28</accession>
<dbReference type="AlphaFoldDB" id="A0A449AI28"/>
<reference evidence="1 2" key="1">
    <citation type="submission" date="2019-01" db="EMBL/GenBank/DDBJ databases">
        <authorList>
            <consortium name="Pathogen Informatics"/>
        </authorList>
    </citation>
    <scope>NUCLEOTIDE SEQUENCE [LARGE SCALE GENOMIC DNA]</scope>
    <source>
        <strain evidence="1 2">NCTC10142</strain>
        <plasmid evidence="2">13</plasmid>
    </source>
</reference>
<dbReference type="Proteomes" id="UP000289506">
    <property type="component" value="Plasmid 13"/>
</dbReference>
<dbReference type="EMBL" id="LR214986">
    <property type="protein sequence ID" value="VEU64606.1"/>
    <property type="molecule type" value="Genomic_DNA"/>
</dbReference>
<keyword evidence="1" id="KW-0614">Plasmid</keyword>
<dbReference type="RefSeq" id="WP_129720524.1">
    <property type="nucleotide sequence ID" value="NZ_CP141045.1"/>
</dbReference>
<sequence length="117" mass="14092">MRKNKNNTRILRHHNDEIDPKKEGLRYKRFLGKNLNIENDFLENSEINFKKSCKTEQKTINKPIKETNIMSHEKTFKPEVQKSIKIETKLMSNEPKYLSLVELSVEYWNFFKDLMKS</sequence>
<geneLocation type="plasmid" evidence="1 2">
    <name>13</name>
</geneLocation>
<proteinExistence type="predicted"/>